<keyword evidence="3" id="KW-1185">Reference proteome</keyword>
<feature type="compositionally biased region" description="Basic and acidic residues" evidence="1">
    <location>
        <begin position="390"/>
        <end position="403"/>
    </location>
</feature>
<feature type="region of interest" description="Disordered" evidence="1">
    <location>
        <begin position="194"/>
        <end position="327"/>
    </location>
</feature>
<feature type="compositionally biased region" description="Basic and acidic residues" evidence="1">
    <location>
        <begin position="295"/>
        <end position="306"/>
    </location>
</feature>
<feature type="region of interest" description="Disordered" evidence="1">
    <location>
        <begin position="374"/>
        <end position="405"/>
    </location>
</feature>
<organism evidence="2 3">
    <name type="scientific">Polyporus arcularius HHB13444</name>
    <dbReference type="NCBI Taxonomy" id="1314778"/>
    <lineage>
        <taxon>Eukaryota</taxon>
        <taxon>Fungi</taxon>
        <taxon>Dikarya</taxon>
        <taxon>Basidiomycota</taxon>
        <taxon>Agaricomycotina</taxon>
        <taxon>Agaricomycetes</taxon>
        <taxon>Polyporales</taxon>
        <taxon>Polyporaceae</taxon>
        <taxon>Polyporus</taxon>
    </lineage>
</organism>
<gene>
    <name evidence="2" type="ORF">K466DRAFT_606223</name>
</gene>
<dbReference type="AlphaFoldDB" id="A0A5C3NQL0"/>
<sequence>MEPGPILNEPKAKLNATHAAEQRESSTDSAPLWAALGDLPRPAPTLALFDEHESSSFEDGEFDEVEDQGPPPNQAANYVGNSEDAHDRYMSLDEITSKHRPSLPFHDHEPTARKRSWTGSAASDEERRAARRQRVTGQVLPQQNALPPIRELMRNPWRGTSEAREVSYAFPSPVSRPATSRLLYKRNESPFYHDEHANVSGHAPTLRGSSIDSTPEASATGEPANRASVVSRASSRQESVAMEMDEEEGELKRSSLLQPPGTRRRVQEAAHSKSGGSNARSLRELLSDPDALSGTEREQERRERWRGGYRPLERGTVGTRTERWRDELEELRRVERDEDEDMDRRSHFSALPNTKAWEHSHGKGGVQETYVNAGNARTPGRRTSFQDPAGHGHETSRSEDGGRYSHISQAGRSRYSMIEEDEDVRTRGDAKENGQDLEWWQENRTSRMPSALAKEDEVEDVPAVVTSPHSDRWTIHQSNPEEHFTGLSKEWMRAVWKDEKPIVLFTVFNYRFTKNQEVNRHIDTNVTAITTYLTGEKDFHVVPPDPEWRHDIRARDLPYLWVIRGLSEAAAWEMIKLHVISDRGVSIITHPKSLENPRFVCGLAGFLRPDVKATKEAVLDILGSKGMLMKLAAMVRSNERLGHLSIERRVEKIVESLDIRFMATKEDGDVANVYILPPSDDMDEWREWADVMRGCRFNVFINGTGTARKAFYCGGCRGVDHEDQECPIPLMKGWKGPQAGDRWHSKYWEPEHANGRRPERGRGHSQRGSAPRAPTTATKFLTANGRGARGGSMGPVRGRGRGQTRGYGARAEHEQYGGMRGAGTARSPSFQEAWTARF</sequence>
<feature type="compositionally biased region" description="Polar residues" evidence="1">
    <location>
        <begin position="135"/>
        <end position="145"/>
    </location>
</feature>
<evidence type="ECO:0000313" key="2">
    <source>
        <dbReference type="EMBL" id="TFK79332.1"/>
    </source>
</evidence>
<dbReference type="InParanoid" id="A0A5C3NQL0"/>
<feature type="region of interest" description="Disordered" evidence="1">
    <location>
        <begin position="750"/>
        <end position="838"/>
    </location>
</feature>
<evidence type="ECO:0000313" key="3">
    <source>
        <dbReference type="Proteomes" id="UP000308197"/>
    </source>
</evidence>
<proteinExistence type="predicted"/>
<protein>
    <submittedName>
        <fullName evidence="2">Uncharacterized protein</fullName>
    </submittedName>
</protein>
<feature type="compositionally biased region" description="Low complexity" evidence="1">
    <location>
        <begin position="226"/>
        <end position="241"/>
    </location>
</feature>
<feature type="compositionally biased region" description="Acidic residues" evidence="1">
    <location>
        <begin position="56"/>
        <end position="67"/>
    </location>
</feature>
<accession>A0A5C3NQL0</accession>
<dbReference type="Proteomes" id="UP000308197">
    <property type="component" value="Unassembled WGS sequence"/>
</dbReference>
<evidence type="ECO:0000256" key="1">
    <source>
        <dbReference type="SAM" id="MobiDB-lite"/>
    </source>
</evidence>
<feature type="compositionally biased region" description="Basic and acidic residues" evidence="1">
    <location>
        <begin position="750"/>
        <end position="762"/>
    </location>
</feature>
<feature type="compositionally biased region" description="Basic and acidic residues" evidence="1">
    <location>
        <begin position="83"/>
        <end position="97"/>
    </location>
</feature>
<name>A0A5C3NQL0_9APHY</name>
<reference evidence="2 3" key="1">
    <citation type="journal article" date="2019" name="Nat. Ecol. Evol.">
        <title>Megaphylogeny resolves global patterns of mushroom evolution.</title>
        <authorList>
            <person name="Varga T."/>
            <person name="Krizsan K."/>
            <person name="Foldi C."/>
            <person name="Dima B."/>
            <person name="Sanchez-Garcia M."/>
            <person name="Sanchez-Ramirez S."/>
            <person name="Szollosi G.J."/>
            <person name="Szarkandi J.G."/>
            <person name="Papp V."/>
            <person name="Albert L."/>
            <person name="Andreopoulos W."/>
            <person name="Angelini C."/>
            <person name="Antonin V."/>
            <person name="Barry K.W."/>
            <person name="Bougher N.L."/>
            <person name="Buchanan P."/>
            <person name="Buyck B."/>
            <person name="Bense V."/>
            <person name="Catcheside P."/>
            <person name="Chovatia M."/>
            <person name="Cooper J."/>
            <person name="Damon W."/>
            <person name="Desjardin D."/>
            <person name="Finy P."/>
            <person name="Geml J."/>
            <person name="Haridas S."/>
            <person name="Hughes K."/>
            <person name="Justo A."/>
            <person name="Karasinski D."/>
            <person name="Kautmanova I."/>
            <person name="Kiss B."/>
            <person name="Kocsube S."/>
            <person name="Kotiranta H."/>
            <person name="LaButti K.M."/>
            <person name="Lechner B.E."/>
            <person name="Liimatainen K."/>
            <person name="Lipzen A."/>
            <person name="Lukacs Z."/>
            <person name="Mihaltcheva S."/>
            <person name="Morgado L.N."/>
            <person name="Niskanen T."/>
            <person name="Noordeloos M.E."/>
            <person name="Ohm R.A."/>
            <person name="Ortiz-Santana B."/>
            <person name="Ovrebo C."/>
            <person name="Racz N."/>
            <person name="Riley R."/>
            <person name="Savchenko A."/>
            <person name="Shiryaev A."/>
            <person name="Soop K."/>
            <person name="Spirin V."/>
            <person name="Szebenyi C."/>
            <person name="Tomsovsky M."/>
            <person name="Tulloss R.E."/>
            <person name="Uehling J."/>
            <person name="Grigoriev I.V."/>
            <person name="Vagvolgyi C."/>
            <person name="Papp T."/>
            <person name="Martin F.M."/>
            <person name="Miettinen O."/>
            <person name="Hibbett D.S."/>
            <person name="Nagy L.G."/>
        </authorList>
    </citation>
    <scope>NUCLEOTIDE SEQUENCE [LARGE SCALE GENOMIC DNA]</scope>
    <source>
        <strain evidence="2 3">HHB13444</strain>
    </source>
</reference>
<feature type="compositionally biased region" description="Polar residues" evidence="1">
    <location>
        <begin position="207"/>
        <end position="217"/>
    </location>
</feature>
<feature type="region of interest" description="Disordered" evidence="1">
    <location>
        <begin position="1"/>
        <end position="156"/>
    </location>
</feature>
<dbReference type="EMBL" id="ML212071">
    <property type="protein sequence ID" value="TFK79332.1"/>
    <property type="molecule type" value="Genomic_DNA"/>
</dbReference>